<protein>
    <submittedName>
        <fullName evidence="1">Uncharacterized protein</fullName>
    </submittedName>
</protein>
<evidence type="ECO:0000313" key="1">
    <source>
        <dbReference type="EMBL" id="KAK3730971.1"/>
    </source>
</evidence>
<organism evidence="1 2">
    <name type="scientific">Elysia crispata</name>
    <name type="common">lettuce slug</name>
    <dbReference type="NCBI Taxonomy" id="231223"/>
    <lineage>
        <taxon>Eukaryota</taxon>
        <taxon>Metazoa</taxon>
        <taxon>Spiralia</taxon>
        <taxon>Lophotrochozoa</taxon>
        <taxon>Mollusca</taxon>
        <taxon>Gastropoda</taxon>
        <taxon>Heterobranchia</taxon>
        <taxon>Euthyneura</taxon>
        <taxon>Panpulmonata</taxon>
        <taxon>Sacoglossa</taxon>
        <taxon>Placobranchoidea</taxon>
        <taxon>Plakobranchidae</taxon>
        <taxon>Elysia</taxon>
    </lineage>
</organism>
<sequence length="49" mass="5475">MCLYPVKPALLPRCKPGEYYDGVEKKCVKPALLPGCKPGEYYDGVEKKV</sequence>
<proteinExistence type="predicted"/>
<reference evidence="1" key="1">
    <citation type="journal article" date="2023" name="G3 (Bethesda)">
        <title>A reference genome for the long-term kleptoplast-retaining sea slug Elysia crispata morphotype clarki.</title>
        <authorList>
            <person name="Eastman K.E."/>
            <person name="Pendleton A.L."/>
            <person name="Shaikh M.A."/>
            <person name="Suttiyut T."/>
            <person name="Ogas R."/>
            <person name="Tomko P."/>
            <person name="Gavelis G."/>
            <person name="Widhalm J.R."/>
            <person name="Wisecaver J.H."/>
        </authorList>
    </citation>
    <scope>NUCLEOTIDE SEQUENCE</scope>
    <source>
        <strain evidence="1">ECLA1</strain>
    </source>
</reference>
<comment type="caution">
    <text evidence="1">The sequence shown here is derived from an EMBL/GenBank/DDBJ whole genome shotgun (WGS) entry which is preliminary data.</text>
</comment>
<dbReference type="Proteomes" id="UP001283361">
    <property type="component" value="Unassembled WGS sequence"/>
</dbReference>
<feature type="non-terminal residue" evidence="1">
    <location>
        <position position="1"/>
    </location>
</feature>
<gene>
    <name evidence="1" type="ORF">RRG08_049242</name>
</gene>
<dbReference type="AlphaFoldDB" id="A0AAE1CRH4"/>
<evidence type="ECO:0000313" key="2">
    <source>
        <dbReference type="Proteomes" id="UP001283361"/>
    </source>
</evidence>
<dbReference type="EMBL" id="JAWDGP010007041">
    <property type="protein sequence ID" value="KAK3730971.1"/>
    <property type="molecule type" value="Genomic_DNA"/>
</dbReference>
<accession>A0AAE1CRH4</accession>
<name>A0AAE1CRH4_9GAST</name>
<keyword evidence="2" id="KW-1185">Reference proteome</keyword>